<name>A0A6B2FXP9_MYXSQ</name>
<dbReference type="Pfam" id="PF04042">
    <property type="entry name" value="DNA_pol_E_B"/>
    <property type="match status" value="1"/>
</dbReference>
<proteinExistence type="inferred from homology"/>
<dbReference type="PANTHER" id="PTHR10416">
    <property type="entry name" value="DNA POLYMERASE DELTA SUBUNIT 2"/>
    <property type="match status" value="1"/>
</dbReference>
<dbReference type="GO" id="GO:0006271">
    <property type="term" value="P:DNA strand elongation involved in DNA replication"/>
    <property type="evidence" value="ECO:0007669"/>
    <property type="project" value="TreeGrafter"/>
</dbReference>
<dbReference type="InterPro" id="IPR007185">
    <property type="entry name" value="DNA_pol_a/d/e_bsu"/>
</dbReference>
<reference evidence="4" key="1">
    <citation type="submission" date="2018-11" db="EMBL/GenBank/DDBJ databases">
        <title>Myxobolus squamalis genome and transcriptome.</title>
        <authorList>
            <person name="Yahalomi D."/>
            <person name="Atkinson S.D."/>
            <person name="Neuhof M."/>
            <person name="Chang E.S."/>
            <person name="Philippe H."/>
            <person name="Cartwright P."/>
            <person name="Bartholomew J.L."/>
            <person name="Huchon D."/>
        </authorList>
    </citation>
    <scope>NUCLEOTIDE SEQUENCE</scope>
    <source>
        <strain evidence="4">71B08</strain>
        <tissue evidence="4">Whole</tissue>
    </source>
</reference>
<dbReference type="PANTHER" id="PTHR10416:SF0">
    <property type="entry name" value="DNA POLYMERASE DELTA SUBUNIT 2"/>
    <property type="match status" value="1"/>
</dbReference>
<evidence type="ECO:0000259" key="3">
    <source>
        <dbReference type="Pfam" id="PF04042"/>
    </source>
</evidence>
<accession>A0A6B2FXP9</accession>
<dbReference type="AlphaFoldDB" id="A0A6B2FXP9"/>
<dbReference type="GO" id="GO:0003677">
    <property type="term" value="F:DNA binding"/>
    <property type="evidence" value="ECO:0007669"/>
    <property type="project" value="InterPro"/>
</dbReference>
<protein>
    <submittedName>
        <fullName evidence="4">DNA polymerase delta subunit 2 (Trinotate prediction)</fullName>
    </submittedName>
</protein>
<feature type="domain" description="DNA polymerase alpha/delta/epsilon subunit B" evidence="3">
    <location>
        <begin position="2"/>
        <end position="122"/>
    </location>
</feature>
<dbReference type="Gene3D" id="3.60.21.50">
    <property type="match status" value="1"/>
</dbReference>
<evidence type="ECO:0000256" key="1">
    <source>
        <dbReference type="ARBA" id="ARBA00006035"/>
    </source>
</evidence>
<dbReference type="EMBL" id="GHBR01000412">
    <property type="protein sequence ID" value="NDJ95982.1"/>
    <property type="molecule type" value="Transcribed_RNA"/>
</dbReference>
<comment type="similarity">
    <text evidence="1">Belongs to the DNA polymerase delta/II small subunit family.</text>
</comment>
<keyword evidence="2" id="KW-0235">DNA replication</keyword>
<evidence type="ECO:0000256" key="2">
    <source>
        <dbReference type="ARBA" id="ARBA00022705"/>
    </source>
</evidence>
<evidence type="ECO:0000313" key="4">
    <source>
        <dbReference type="EMBL" id="NDJ95982.1"/>
    </source>
</evidence>
<organism evidence="4">
    <name type="scientific">Myxobolus squamalis</name>
    <name type="common">Myxosporean</name>
    <dbReference type="NCBI Taxonomy" id="59785"/>
    <lineage>
        <taxon>Eukaryota</taxon>
        <taxon>Metazoa</taxon>
        <taxon>Cnidaria</taxon>
        <taxon>Myxozoa</taxon>
        <taxon>Myxosporea</taxon>
        <taxon>Bivalvulida</taxon>
        <taxon>Platysporina</taxon>
        <taxon>Myxobolidae</taxon>
        <taxon>Myxobolus</taxon>
    </lineage>
</organism>
<dbReference type="InterPro" id="IPR024826">
    <property type="entry name" value="DNA_pol_delta/II_ssu"/>
</dbReference>
<dbReference type="GO" id="GO:0043625">
    <property type="term" value="C:delta DNA polymerase complex"/>
    <property type="evidence" value="ECO:0007669"/>
    <property type="project" value="TreeGrafter"/>
</dbReference>
<sequence length="165" mass="18423">MIPVIIMPGAYDPSTYFFPQQPLNECFFPNTIQTNNCFLVTNPVECLIRGFKILGTSGENIKSISRYSSLKHPLEIAEFFLNSNLIFPNSPENYGCFQFSGKDPFMINSLPRIFFSGGCSEFSSKIITDEAHNNSCLILNIPKFSDTVSSVAVNLNTLQCISLKL</sequence>